<dbReference type="GO" id="GO:0051539">
    <property type="term" value="F:4 iron, 4 sulfur cluster binding"/>
    <property type="evidence" value="ECO:0007669"/>
    <property type="project" value="UniProtKB-KW"/>
</dbReference>
<evidence type="ECO:0000256" key="12">
    <source>
        <dbReference type="ARBA" id="ARBA00023204"/>
    </source>
</evidence>
<proteinExistence type="predicted"/>
<dbReference type="Gene3D" id="3.40.50.300">
    <property type="entry name" value="P-loop containing nucleotide triphosphate hydrolases"/>
    <property type="match status" value="3"/>
</dbReference>
<dbReference type="NCBIfam" id="TIGR00604">
    <property type="entry name" value="rad3"/>
    <property type="match status" value="1"/>
</dbReference>
<evidence type="ECO:0000256" key="6">
    <source>
        <dbReference type="ARBA" id="ARBA00022801"/>
    </source>
</evidence>
<dbReference type="PANTHER" id="PTHR11472">
    <property type="entry name" value="DNA REPAIR DEAD HELICASE RAD3/XP-D SUBFAMILY MEMBER"/>
    <property type="match status" value="1"/>
</dbReference>
<evidence type="ECO:0000256" key="2">
    <source>
        <dbReference type="ARBA" id="ARBA00022485"/>
    </source>
</evidence>
<dbReference type="GO" id="GO:0010569">
    <property type="term" value="P:regulation of double-strand break repair via homologous recombination"/>
    <property type="evidence" value="ECO:0007669"/>
    <property type="project" value="TreeGrafter"/>
</dbReference>
<keyword evidence="3" id="KW-0479">Metal-binding</keyword>
<keyword evidence="4" id="KW-0547">Nucleotide-binding</keyword>
<dbReference type="Gene3D" id="1.10.275.40">
    <property type="match status" value="1"/>
</dbReference>
<dbReference type="GO" id="GO:0005524">
    <property type="term" value="F:ATP binding"/>
    <property type="evidence" value="ECO:0007669"/>
    <property type="project" value="UniProtKB-KW"/>
</dbReference>
<evidence type="ECO:0000256" key="16">
    <source>
        <dbReference type="ARBA" id="ARBA00073810"/>
    </source>
</evidence>
<keyword evidence="11" id="KW-0238">DNA-binding</keyword>
<dbReference type="GO" id="GO:0005634">
    <property type="term" value="C:nucleus"/>
    <property type="evidence" value="ECO:0007669"/>
    <property type="project" value="UniProtKB-SubCell"/>
</dbReference>
<evidence type="ECO:0000256" key="3">
    <source>
        <dbReference type="ARBA" id="ARBA00022723"/>
    </source>
</evidence>
<dbReference type="PANTHER" id="PTHR11472:SF34">
    <property type="entry name" value="REGULATOR OF TELOMERE ELONGATION HELICASE 1"/>
    <property type="match status" value="1"/>
</dbReference>
<dbReference type="InterPro" id="IPR045028">
    <property type="entry name" value="DinG/Rad3-like"/>
</dbReference>
<keyword evidence="19" id="KW-1185">Reference proteome</keyword>
<dbReference type="GO" id="GO:0070182">
    <property type="term" value="F:DNA polymerase binding"/>
    <property type="evidence" value="ECO:0007669"/>
    <property type="project" value="TreeGrafter"/>
</dbReference>
<evidence type="ECO:0000256" key="5">
    <source>
        <dbReference type="ARBA" id="ARBA00022763"/>
    </source>
</evidence>
<dbReference type="InterPro" id="IPR010614">
    <property type="entry name" value="RAD3-like_helicase_DEAD"/>
</dbReference>
<evidence type="ECO:0000256" key="11">
    <source>
        <dbReference type="ARBA" id="ARBA00023125"/>
    </source>
</evidence>
<dbReference type="Pfam" id="PF06733">
    <property type="entry name" value="DEAD_2"/>
    <property type="match status" value="1"/>
</dbReference>
<evidence type="ECO:0000256" key="13">
    <source>
        <dbReference type="ARBA" id="ARBA00023235"/>
    </source>
</evidence>
<dbReference type="EMBL" id="OC856340">
    <property type="protein sequence ID" value="CAD7623609.1"/>
    <property type="molecule type" value="Genomic_DNA"/>
</dbReference>
<dbReference type="Gene3D" id="1.10.30.20">
    <property type="entry name" value="Bacterial XPD DNA helicase, FeS cluster domain"/>
    <property type="match status" value="1"/>
</dbReference>
<evidence type="ECO:0000256" key="10">
    <source>
        <dbReference type="ARBA" id="ARBA00023014"/>
    </source>
</evidence>
<dbReference type="GO" id="GO:0046872">
    <property type="term" value="F:metal ion binding"/>
    <property type="evidence" value="ECO:0007669"/>
    <property type="project" value="UniProtKB-KW"/>
</dbReference>
<evidence type="ECO:0000313" key="19">
    <source>
        <dbReference type="Proteomes" id="UP000759131"/>
    </source>
</evidence>
<dbReference type="InterPro" id="IPR006554">
    <property type="entry name" value="Helicase-like_DEXD_c2"/>
</dbReference>
<comment type="catalytic activity">
    <reaction evidence="15">
        <text>ATP + H2O = ADP + phosphate + H(+)</text>
        <dbReference type="Rhea" id="RHEA:13065"/>
        <dbReference type="ChEBI" id="CHEBI:15377"/>
        <dbReference type="ChEBI" id="CHEBI:15378"/>
        <dbReference type="ChEBI" id="CHEBI:30616"/>
        <dbReference type="ChEBI" id="CHEBI:43474"/>
        <dbReference type="ChEBI" id="CHEBI:456216"/>
    </reaction>
</comment>
<dbReference type="EMBL" id="CAJPIZ010001765">
    <property type="protein sequence ID" value="CAG2104039.1"/>
    <property type="molecule type" value="Genomic_DNA"/>
</dbReference>
<evidence type="ECO:0000256" key="14">
    <source>
        <dbReference type="ARBA" id="ARBA00023242"/>
    </source>
</evidence>
<evidence type="ECO:0000313" key="18">
    <source>
        <dbReference type="EMBL" id="CAD7623609.1"/>
    </source>
</evidence>
<dbReference type="FunFam" id="3.40.50.300:FF:000431">
    <property type="entry name" value="Regulator of telomere elongation helicase 1"/>
    <property type="match status" value="1"/>
</dbReference>
<dbReference type="InterPro" id="IPR042493">
    <property type="entry name" value="XPD_DNA_FeS"/>
</dbReference>
<sequence>MSKFYCMVNAGPHWKGWPDGQFKCSGYDIITYHRKCVVRNIVTQRFQQTTHHLLFRQMMDNTREPIIIDSIEVHFPYKPYGLQLDYIRSMIRCCQQKQNGLLESPTGTGKTLCILCSSLAWIRYQRLLKPILRDPFDNKPEVIIIDSPPKMVPEVITICDSPPIVAPEVENEVRSDDSDKREPQIVYTSRTHSQLSQSCRQLKQTAYRTEEAVVLASREQLCLCPQVQSQSGPTMQSQMCSKLAKHDECQYYPNVQKKVDKHIDKYYKSRNGCKVMDIEDLVDFGRQHECCPYYSARKLADRASVLFMPYNYVIEPRIRHAMKAAKALRVKDSVIIFDEGHNVEDRFEEAMSTHINRQTLDTCIKQLHLIDEWMQRTPKKQVNDKFKSDAQYRTDRVLDMSLKLCELQKNIVTRFVAKFIDKPSTNELFELLDESGFDYEAIGSCIGFLGFMYELCGFHGIGTTSQHTSIRLVKDFFTKIYPKWLTPEKLDDYKHDLCLKYKLYFEIKDTFQNMCMSPSVGAKELMAEGVHSMIITSGTLAPIHSFELEMDMKFKEILQNNHIIGANQLSIVTIGESKDNVMLSSNYKNRDKEEYVRALGQTLVDVFKATPKGILVFFSSYKVLNKCAKLWTQLCVWEELNAVKRVFLESQNKLEFNKAFERYKQTVDNGFSNGAAFMGVFRGKLSEGIDLPDDYCRAVVMTGLPYPAVFDPQVMLKKKYLTEAQIGLTPYEWYALQMKRALNQAIGRVIRHKDDYGVIVLLDSRFDSLSDGLSKWIEKFIKKQSKNNINLNQKYANIRQFFNQFKTSNYNINDNKSTIDVCKRIKCE</sequence>
<feature type="domain" description="Helicase ATP-binding" evidence="17">
    <location>
        <begin position="69"/>
        <end position="396"/>
    </location>
</feature>
<keyword evidence="14" id="KW-0539">Nucleus</keyword>
<keyword evidence="5" id="KW-0227">DNA damage</keyword>
<keyword evidence="8" id="KW-0067">ATP-binding</keyword>
<keyword evidence="7" id="KW-0347">Helicase</keyword>
<evidence type="ECO:0000256" key="9">
    <source>
        <dbReference type="ARBA" id="ARBA00023004"/>
    </source>
</evidence>
<dbReference type="InterPro" id="IPR027417">
    <property type="entry name" value="P-loop_NTPase"/>
</dbReference>
<accession>A0A7R9KI00</accession>
<dbReference type="CDD" id="cd18788">
    <property type="entry name" value="SF2_C_XPD"/>
    <property type="match status" value="1"/>
</dbReference>
<dbReference type="OrthoDB" id="19182at2759"/>
<dbReference type="AlphaFoldDB" id="A0A7R9KI00"/>
<organism evidence="18">
    <name type="scientific">Medioppia subpectinata</name>
    <dbReference type="NCBI Taxonomy" id="1979941"/>
    <lineage>
        <taxon>Eukaryota</taxon>
        <taxon>Metazoa</taxon>
        <taxon>Ecdysozoa</taxon>
        <taxon>Arthropoda</taxon>
        <taxon>Chelicerata</taxon>
        <taxon>Arachnida</taxon>
        <taxon>Acari</taxon>
        <taxon>Acariformes</taxon>
        <taxon>Sarcoptiformes</taxon>
        <taxon>Oribatida</taxon>
        <taxon>Brachypylina</taxon>
        <taxon>Oppioidea</taxon>
        <taxon>Oppiidae</taxon>
        <taxon>Medioppia</taxon>
    </lineage>
</organism>
<keyword evidence="9" id="KW-0408">Iron</keyword>
<dbReference type="InterPro" id="IPR014013">
    <property type="entry name" value="Helic_SF1/SF2_ATP-bd_DinG/Rad3"/>
</dbReference>
<dbReference type="SMART" id="SM00491">
    <property type="entry name" value="HELICc2"/>
    <property type="match status" value="1"/>
</dbReference>
<evidence type="ECO:0000256" key="1">
    <source>
        <dbReference type="ARBA" id="ARBA00004123"/>
    </source>
</evidence>
<keyword evidence="13" id="KW-0413">Isomerase</keyword>
<gene>
    <name evidence="18" type="ORF">OSB1V03_LOCUS4063</name>
</gene>
<dbReference type="InterPro" id="IPR006555">
    <property type="entry name" value="ATP-dep_Helicase_C"/>
</dbReference>
<dbReference type="GO" id="GO:0003678">
    <property type="term" value="F:DNA helicase activity"/>
    <property type="evidence" value="ECO:0007669"/>
    <property type="project" value="InterPro"/>
</dbReference>
<dbReference type="GO" id="GO:0003677">
    <property type="term" value="F:DNA binding"/>
    <property type="evidence" value="ECO:0007669"/>
    <property type="project" value="UniProtKB-KW"/>
</dbReference>
<dbReference type="InterPro" id="IPR013020">
    <property type="entry name" value="Rad3/Chl1-like"/>
</dbReference>
<keyword evidence="10" id="KW-0411">Iron-sulfur</keyword>
<name>A0A7R9KI00_9ACAR</name>
<evidence type="ECO:0000256" key="4">
    <source>
        <dbReference type="ARBA" id="ARBA00022741"/>
    </source>
</evidence>
<reference evidence="18" key="1">
    <citation type="submission" date="2020-11" db="EMBL/GenBank/DDBJ databases">
        <authorList>
            <person name="Tran Van P."/>
        </authorList>
    </citation>
    <scope>NUCLEOTIDE SEQUENCE</scope>
</reference>
<dbReference type="Proteomes" id="UP000759131">
    <property type="component" value="Unassembled WGS sequence"/>
</dbReference>
<evidence type="ECO:0000259" key="17">
    <source>
        <dbReference type="PROSITE" id="PS51193"/>
    </source>
</evidence>
<keyword evidence="2" id="KW-0004">4Fe-4S</keyword>
<evidence type="ECO:0000256" key="8">
    <source>
        <dbReference type="ARBA" id="ARBA00022840"/>
    </source>
</evidence>
<dbReference type="PROSITE" id="PS51193">
    <property type="entry name" value="HELICASE_ATP_BIND_2"/>
    <property type="match status" value="1"/>
</dbReference>
<dbReference type="SMART" id="SM00488">
    <property type="entry name" value="DEXDc2"/>
    <property type="match status" value="1"/>
</dbReference>
<keyword evidence="12" id="KW-0234">DNA repair</keyword>
<protein>
    <recommendedName>
        <fullName evidence="16">Regulator of telomere elongation helicase 1 homolog</fullName>
    </recommendedName>
</protein>
<dbReference type="SUPFAM" id="SSF52540">
    <property type="entry name" value="P-loop containing nucleoside triphosphate hydrolases"/>
    <property type="match status" value="1"/>
</dbReference>
<dbReference type="GO" id="GO:1904430">
    <property type="term" value="P:negative regulation of t-circle formation"/>
    <property type="evidence" value="ECO:0007669"/>
    <property type="project" value="TreeGrafter"/>
</dbReference>
<dbReference type="Pfam" id="PF13307">
    <property type="entry name" value="Helicase_C_2"/>
    <property type="match status" value="1"/>
</dbReference>
<dbReference type="GO" id="GO:0006281">
    <property type="term" value="P:DNA repair"/>
    <property type="evidence" value="ECO:0007669"/>
    <property type="project" value="UniProtKB-KW"/>
</dbReference>
<comment type="subcellular location">
    <subcellularLocation>
        <location evidence="1">Nucleus</location>
    </subcellularLocation>
</comment>
<dbReference type="GO" id="GO:0090657">
    <property type="term" value="P:telomeric loop disassembly"/>
    <property type="evidence" value="ECO:0007669"/>
    <property type="project" value="TreeGrafter"/>
</dbReference>
<evidence type="ECO:0000256" key="15">
    <source>
        <dbReference type="ARBA" id="ARBA00049360"/>
    </source>
</evidence>
<keyword evidence="6" id="KW-0378">Hydrolase</keyword>
<evidence type="ECO:0000256" key="7">
    <source>
        <dbReference type="ARBA" id="ARBA00022806"/>
    </source>
</evidence>
<dbReference type="GO" id="GO:0045910">
    <property type="term" value="P:negative regulation of DNA recombination"/>
    <property type="evidence" value="ECO:0007669"/>
    <property type="project" value="TreeGrafter"/>
</dbReference>
<dbReference type="GO" id="GO:0016818">
    <property type="term" value="F:hydrolase activity, acting on acid anhydrides, in phosphorus-containing anhydrides"/>
    <property type="evidence" value="ECO:0007669"/>
    <property type="project" value="InterPro"/>
</dbReference>